<dbReference type="SUPFAM" id="SSF57603">
    <property type="entry name" value="FnI-like domain"/>
    <property type="match status" value="1"/>
</dbReference>
<dbReference type="InterPro" id="IPR001007">
    <property type="entry name" value="VWF_dom"/>
</dbReference>
<dbReference type="SMART" id="SM00214">
    <property type="entry name" value="VWC"/>
    <property type="match status" value="1"/>
</dbReference>
<dbReference type="Gene3D" id="6.20.200.20">
    <property type="match status" value="1"/>
</dbReference>
<evidence type="ECO:0000256" key="1">
    <source>
        <dbReference type="ARBA" id="ARBA00023180"/>
    </source>
</evidence>
<organism evidence="3 4">
    <name type="scientific">Meganyctiphanes norvegica</name>
    <name type="common">Northern krill</name>
    <name type="synonym">Thysanopoda norvegica</name>
    <dbReference type="NCBI Taxonomy" id="48144"/>
    <lineage>
        <taxon>Eukaryota</taxon>
        <taxon>Metazoa</taxon>
        <taxon>Ecdysozoa</taxon>
        <taxon>Arthropoda</taxon>
        <taxon>Crustacea</taxon>
        <taxon>Multicrustacea</taxon>
        <taxon>Malacostraca</taxon>
        <taxon>Eumalacostraca</taxon>
        <taxon>Eucarida</taxon>
        <taxon>Euphausiacea</taxon>
        <taxon>Euphausiidae</taxon>
        <taxon>Meganyctiphanes</taxon>
    </lineage>
</organism>
<dbReference type="AlphaFoldDB" id="A0AAV2S2H5"/>
<dbReference type="Pfam" id="PF00093">
    <property type="entry name" value="VWC"/>
    <property type="match status" value="1"/>
</dbReference>
<evidence type="ECO:0000259" key="2">
    <source>
        <dbReference type="PROSITE" id="PS50184"/>
    </source>
</evidence>
<gene>
    <name evidence="3" type="ORF">MNOR_LOCUS31552</name>
</gene>
<reference evidence="3 4" key="1">
    <citation type="submission" date="2024-05" db="EMBL/GenBank/DDBJ databases">
        <authorList>
            <person name="Wallberg A."/>
        </authorList>
    </citation>
    <scope>NUCLEOTIDE SEQUENCE [LARGE SCALE GENOMIC DNA]</scope>
</reference>
<dbReference type="GO" id="GO:0005615">
    <property type="term" value="C:extracellular space"/>
    <property type="evidence" value="ECO:0007669"/>
    <property type="project" value="TreeGrafter"/>
</dbReference>
<dbReference type="Proteomes" id="UP001497623">
    <property type="component" value="Unassembled WGS sequence"/>
</dbReference>
<dbReference type="InterPro" id="IPR051586">
    <property type="entry name" value="PKC-binding_NELL"/>
</dbReference>
<evidence type="ECO:0000313" key="4">
    <source>
        <dbReference type="Proteomes" id="UP001497623"/>
    </source>
</evidence>
<sequence>VALVMSGSQLEVWVDCSRVYRRLVPPPQTNLTALAASQVQPLELLSDPGTATLEPMEPLTSEHDQHMALYLGQRNPKHFLFKGALQDVRIVAGSSGHLLQCPQADADCPTCGQFQHLSEQVNQLQQLVTTLATRLTASEARLAAVEECDCQRSCRVNGTVRQDGATWKSGCEICSCVHGEVTCRPIPCPAVTCKNPVYTEGECCPLCL</sequence>
<keyword evidence="1" id="KW-0325">Glycoprotein</keyword>
<dbReference type="PROSITE" id="PS01208">
    <property type="entry name" value="VWFC_1"/>
    <property type="match status" value="1"/>
</dbReference>
<comment type="caution">
    <text evidence="3">The sequence shown here is derived from an EMBL/GenBank/DDBJ whole genome shotgun (WGS) entry which is preliminary data.</text>
</comment>
<accession>A0AAV2S2H5</accession>
<dbReference type="PROSITE" id="PS50184">
    <property type="entry name" value="VWFC_2"/>
    <property type="match status" value="1"/>
</dbReference>
<feature type="non-terminal residue" evidence="3">
    <location>
        <position position="208"/>
    </location>
</feature>
<dbReference type="GO" id="GO:0008201">
    <property type="term" value="F:heparin binding"/>
    <property type="evidence" value="ECO:0007669"/>
    <property type="project" value="TreeGrafter"/>
</dbReference>
<feature type="domain" description="VWFC" evidence="2">
    <location>
        <begin position="152"/>
        <end position="208"/>
    </location>
</feature>
<name>A0AAV2S2H5_MEGNR</name>
<dbReference type="PANTHER" id="PTHR24042:SF5">
    <property type="entry name" value="EGF-LIKE CALCIUM-BINDING DOMAIN-CONTAINING PROTEIN"/>
    <property type="match status" value="1"/>
</dbReference>
<evidence type="ECO:0000313" key="3">
    <source>
        <dbReference type="EMBL" id="CAL4155734.1"/>
    </source>
</evidence>
<dbReference type="EMBL" id="CAXKWB010040861">
    <property type="protein sequence ID" value="CAL4155734.1"/>
    <property type="molecule type" value="Genomic_DNA"/>
</dbReference>
<protein>
    <recommendedName>
        <fullName evidence="2">VWFC domain-containing protein</fullName>
    </recommendedName>
</protein>
<feature type="non-terminal residue" evidence="3">
    <location>
        <position position="1"/>
    </location>
</feature>
<dbReference type="PANTHER" id="PTHR24042">
    <property type="entry name" value="NEL HOMOLOG"/>
    <property type="match status" value="1"/>
</dbReference>
<keyword evidence="4" id="KW-1185">Reference proteome</keyword>
<proteinExistence type="predicted"/>